<evidence type="ECO:0000313" key="7">
    <source>
        <dbReference type="EMBL" id="OAK75850.1"/>
    </source>
</evidence>
<evidence type="ECO:0000256" key="4">
    <source>
        <dbReference type="ARBA" id="ARBA00023139"/>
    </source>
</evidence>
<name>A0A178A8V0_9BACI</name>
<dbReference type="Pfam" id="PF13416">
    <property type="entry name" value="SBP_bac_8"/>
    <property type="match status" value="1"/>
</dbReference>
<keyword evidence="4" id="KW-0564">Palmitate</keyword>
<feature type="chain" id="PRO_5038434995" evidence="6">
    <location>
        <begin position="22"/>
        <end position="548"/>
    </location>
</feature>
<dbReference type="STRING" id="217031.ABB05_00200"/>
<dbReference type="PROSITE" id="PS51257">
    <property type="entry name" value="PROKAR_LIPOPROTEIN"/>
    <property type="match status" value="1"/>
</dbReference>
<keyword evidence="2 6" id="KW-0732">Signal</keyword>
<evidence type="ECO:0000256" key="6">
    <source>
        <dbReference type="SAM" id="SignalP"/>
    </source>
</evidence>
<keyword evidence="1" id="KW-1003">Cell membrane</keyword>
<evidence type="ECO:0000256" key="5">
    <source>
        <dbReference type="ARBA" id="ARBA00023288"/>
    </source>
</evidence>
<reference evidence="7 8" key="1">
    <citation type="submission" date="2015-05" db="EMBL/GenBank/DDBJ databases">
        <title>Comparison of genome.</title>
        <authorList>
            <person name="Zheng Z."/>
            <person name="Sun M."/>
        </authorList>
    </citation>
    <scope>NUCLEOTIDE SEQUENCE [LARGE SCALE GENOMIC DNA]</scope>
    <source>
        <strain evidence="7 8">G25-74</strain>
    </source>
</reference>
<dbReference type="SUPFAM" id="SSF53850">
    <property type="entry name" value="Periplasmic binding protein-like II"/>
    <property type="match status" value="1"/>
</dbReference>
<dbReference type="Gene3D" id="3.40.190.10">
    <property type="entry name" value="Periplasmic binding protein-like II"/>
    <property type="match status" value="2"/>
</dbReference>
<dbReference type="PATRIC" id="fig|217031.6.peg.40"/>
<evidence type="ECO:0000256" key="1">
    <source>
        <dbReference type="ARBA" id="ARBA00022475"/>
    </source>
</evidence>
<evidence type="ECO:0000256" key="2">
    <source>
        <dbReference type="ARBA" id="ARBA00022729"/>
    </source>
</evidence>
<dbReference type="InterPro" id="IPR006059">
    <property type="entry name" value="SBP"/>
</dbReference>
<organism evidence="7 8">
    <name type="scientific">Lederbergia galactosidilytica</name>
    <dbReference type="NCBI Taxonomy" id="217031"/>
    <lineage>
        <taxon>Bacteria</taxon>
        <taxon>Bacillati</taxon>
        <taxon>Bacillota</taxon>
        <taxon>Bacilli</taxon>
        <taxon>Bacillales</taxon>
        <taxon>Bacillaceae</taxon>
        <taxon>Lederbergia</taxon>
    </lineage>
</organism>
<sequence>MKKLTFLSVIALLAFSLILSGCVPTKNKSSNNNSSGNEDGDGPIEVTIFTPKLGSDDDFSHNEFTKEMEEKLNIKIKWEYANQDAAQEKRSLSLASGDYPDAFWLVTWIDPITKVEAQKYGKEGVLLPLNDLIKEHAPNIQKAMEDVSYLEAGITAPDGNIYGLPLLGECYHCAKYGKMWLNTDWLDKLGLEMPTTTEEFADVLRAFKNEDPNGNGKADEVPLSGESKSFENDVMTFLMNPFLPNNGKDFINVKDGKLTLAAMQPEWKDGLEYMHSLYEEGLLDQGAFTQNAEAYKQLGTPDGEQILGAGAALHPAVFADLQSEYSRSYEVVPPLEGPDGEQFTPTNYGYVNNFAFAITDKAKGKKAEALIKLADYFYTEEGALTATYGKEGVNWKEGGSDDIDLTGEQAKYVPIRHDEDEDVEQYGWGERGPLLQTREFRDSIGTSTEELSPEGYERRLYNATLKYDGFEPKESFNAEAAWVSPEEAEELNLIQLNIINYVKENSVQFITGSKDIEKEWDNYIKGFDPLQVDRYLEIYQKAYDIDKE</sequence>
<gene>
    <name evidence="7" type="ORF">ABB05_00200</name>
</gene>
<accession>A0A178A8V0</accession>
<feature type="signal peptide" evidence="6">
    <location>
        <begin position="1"/>
        <end position="21"/>
    </location>
</feature>
<dbReference type="InterPro" id="IPR050490">
    <property type="entry name" value="Bact_solute-bd_prot1"/>
</dbReference>
<dbReference type="RefSeq" id="WP_064467451.1">
    <property type="nucleotide sequence ID" value="NZ_LDJR01000004.1"/>
</dbReference>
<dbReference type="PANTHER" id="PTHR43649">
    <property type="entry name" value="ARABINOSE-BINDING PROTEIN-RELATED"/>
    <property type="match status" value="1"/>
</dbReference>
<keyword evidence="3" id="KW-0472">Membrane</keyword>
<dbReference type="Proteomes" id="UP000077881">
    <property type="component" value="Unassembled WGS sequence"/>
</dbReference>
<evidence type="ECO:0000256" key="3">
    <source>
        <dbReference type="ARBA" id="ARBA00023136"/>
    </source>
</evidence>
<dbReference type="EMBL" id="LDJR01000004">
    <property type="protein sequence ID" value="OAK75850.1"/>
    <property type="molecule type" value="Genomic_DNA"/>
</dbReference>
<dbReference type="PANTHER" id="PTHR43649:SF33">
    <property type="entry name" value="POLYGALACTURONAN_RHAMNOGALACTURONAN-BINDING PROTEIN YTCQ"/>
    <property type="match status" value="1"/>
</dbReference>
<keyword evidence="5" id="KW-0449">Lipoprotein</keyword>
<proteinExistence type="predicted"/>
<dbReference type="AlphaFoldDB" id="A0A178A8V0"/>
<evidence type="ECO:0000313" key="8">
    <source>
        <dbReference type="Proteomes" id="UP000077881"/>
    </source>
</evidence>
<protein>
    <submittedName>
        <fullName evidence="7">Uncharacterized protein</fullName>
    </submittedName>
</protein>
<keyword evidence="8" id="KW-1185">Reference proteome</keyword>
<comment type="caution">
    <text evidence="7">The sequence shown here is derived from an EMBL/GenBank/DDBJ whole genome shotgun (WGS) entry which is preliminary data.</text>
</comment>